<dbReference type="SUPFAM" id="SSF54197">
    <property type="entry name" value="HIT-like"/>
    <property type="match status" value="1"/>
</dbReference>
<dbReference type="Proteomes" id="UP000034215">
    <property type="component" value="Unassembled WGS sequence"/>
</dbReference>
<protein>
    <submittedName>
        <fullName evidence="4">Histidine triad (HIT) protein</fullName>
    </submittedName>
</protein>
<organism evidence="4 5">
    <name type="scientific">Candidatus Woesebacteria bacterium GW2011_GWB1_40_12</name>
    <dbReference type="NCBI Taxonomy" id="1618576"/>
    <lineage>
        <taxon>Bacteria</taxon>
        <taxon>Candidatus Woeseibacteriota</taxon>
    </lineage>
</organism>
<dbReference type="AlphaFoldDB" id="A0A0G0R0I2"/>
<comment type="caution">
    <text evidence="4">The sequence shown here is derived from an EMBL/GenBank/DDBJ whole genome shotgun (WGS) entry which is preliminary data.</text>
</comment>
<evidence type="ECO:0000256" key="2">
    <source>
        <dbReference type="PROSITE-ProRule" id="PRU00464"/>
    </source>
</evidence>
<dbReference type="GO" id="GO:0003824">
    <property type="term" value="F:catalytic activity"/>
    <property type="evidence" value="ECO:0007669"/>
    <property type="project" value="InterPro"/>
</dbReference>
<sequence>MKDCVFCKILAGDIASDILRETENLIAINDINPQAGVHILIIPKRHISDIIGADDAIWVEIKKMGLELMKEKGINNFRIVTNAGNAAAVKHMHVHFLGEIVVDRKL</sequence>
<proteinExistence type="predicted"/>
<dbReference type="Pfam" id="PF11969">
    <property type="entry name" value="DcpS_C"/>
    <property type="match status" value="1"/>
</dbReference>
<feature type="active site" description="Tele-AMP-histidine intermediate" evidence="1">
    <location>
        <position position="95"/>
    </location>
</feature>
<feature type="short sequence motif" description="Histidine triad motif" evidence="2">
    <location>
        <begin position="91"/>
        <end position="95"/>
    </location>
</feature>
<dbReference type="PANTHER" id="PTHR23089">
    <property type="entry name" value="HISTIDINE TRIAD HIT PROTEIN"/>
    <property type="match status" value="1"/>
</dbReference>
<gene>
    <name evidence="4" type="ORF">UT76_C0013G0003</name>
</gene>
<evidence type="ECO:0000313" key="4">
    <source>
        <dbReference type="EMBL" id="KKR43216.1"/>
    </source>
</evidence>
<dbReference type="InterPro" id="IPR001310">
    <property type="entry name" value="Histidine_triad_HIT"/>
</dbReference>
<accession>A0A0G0R0I2</accession>
<dbReference type="PRINTS" id="PR00332">
    <property type="entry name" value="HISTRIAD"/>
</dbReference>
<dbReference type="PROSITE" id="PS51084">
    <property type="entry name" value="HIT_2"/>
    <property type="match status" value="1"/>
</dbReference>
<dbReference type="Gene3D" id="3.30.428.10">
    <property type="entry name" value="HIT-like"/>
    <property type="match status" value="1"/>
</dbReference>
<feature type="domain" description="HIT" evidence="3">
    <location>
        <begin position="5"/>
        <end position="106"/>
    </location>
</feature>
<evidence type="ECO:0000313" key="5">
    <source>
        <dbReference type="Proteomes" id="UP000034215"/>
    </source>
</evidence>
<name>A0A0G0R0I2_9BACT</name>
<evidence type="ECO:0000256" key="1">
    <source>
        <dbReference type="PIRSR" id="PIRSR601310-1"/>
    </source>
</evidence>
<reference evidence="4 5" key="1">
    <citation type="journal article" date="2015" name="Nature">
        <title>rRNA introns, odd ribosomes, and small enigmatic genomes across a large radiation of phyla.</title>
        <authorList>
            <person name="Brown C.T."/>
            <person name="Hug L.A."/>
            <person name="Thomas B.C."/>
            <person name="Sharon I."/>
            <person name="Castelle C.J."/>
            <person name="Singh A."/>
            <person name="Wilkins M.J."/>
            <person name="Williams K.H."/>
            <person name="Banfield J.F."/>
        </authorList>
    </citation>
    <scope>NUCLEOTIDE SEQUENCE [LARGE SCALE GENOMIC DNA]</scope>
</reference>
<dbReference type="InterPro" id="IPR036265">
    <property type="entry name" value="HIT-like_sf"/>
</dbReference>
<dbReference type="EMBL" id="LBYA01000013">
    <property type="protein sequence ID" value="KKR43216.1"/>
    <property type="molecule type" value="Genomic_DNA"/>
</dbReference>
<dbReference type="InterPro" id="IPR011146">
    <property type="entry name" value="HIT-like"/>
</dbReference>
<evidence type="ECO:0000259" key="3">
    <source>
        <dbReference type="PROSITE" id="PS51084"/>
    </source>
</evidence>